<dbReference type="EMBL" id="PFAK01000064">
    <property type="protein sequence ID" value="PIR95916.1"/>
    <property type="molecule type" value="Genomic_DNA"/>
</dbReference>
<comment type="caution">
    <text evidence="3">The sequence shown here is derived from an EMBL/GenBank/DDBJ whole genome shotgun (WGS) entry which is preliminary data.</text>
</comment>
<evidence type="ECO:0000259" key="1">
    <source>
        <dbReference type="Pfam" id="PF00534"/>
    </source>
</evidence>
<organism evidence="3 4">
    <name type="scientific">Candidatus Doudnabacteria bacterium CG10_big_fil_rev_8_21_14_0_10_42_18</name>
    <dbReference type="NCBI Taxonomy" id="1974552"/>
    <lineage>
        <taxon>Bacteria</taxon>
        <taxon>Candidatus Doudnaibacteriota</taxon>
    </lineage>
</organism>
<feature type="domain" description="Glycosyl transferase family 1" evidence="1">
    <location>
        <begin position="186"/>
        <end position="349"/>
    </location>
</feature>
<dbReference type="InterPro" id="IPR001296">
    <property type="entry name" value="Glyco_trans_1"/>
</dbReference>
<gene>
    <name evidence="3" type="ORF">COT92_03960</name>
</gene>
<dbReference type="PANTHER" id="PTHR12526">
    <property type="entry name" value="GLYCOSYLTRANSFERASE"/>
    <property type="match status" value="1"/>
</dbReference>
<evidence type="ECO:0008006" key="5">
    <source>
        <dbReference type="Google" id="ProtNLM"/>
    </source>
</evidence>
<evidence type="ECO:0000313" key="3">
    <source>
        <dbReference type="EMBL" id="PIR95916.1"/>
    </source>
</evidence>
<evidence type="ECO:0000313" key="4">
    <source>
        <dbReference type="Proteomes" id="UP000230922"/>
    </source>
</evidence>
<dbReference type="Pfam" id="PF00534">
    <property type="entry name" value="Glycos_transf_1"/>
    <property type="match status" value="1"/>
</dbReference>
<evidence type="ECO:0000259" key="2">
    <source>
        <dbReference type="Pfam" id="PF13439"/>
    </source>
</evidence>
<dbReference type="SUPFAM" id="SSF53756">
    <property type="entry name" value="UDP-Glycosyltransferase/glycogen phosphorylase"/>
    <property type="match status" value="1"/>
</dbReference>
<proteinExistence type="predicted"/>
<dbReference type="Proteomes" id="UP000230922">
    <property type="component" value="Unassembled WGS sequence"/>
</dbReference>
<sequence>MSKNIPTGMKILYIITQADGGGAQKYVLSLAKHFRGSIAAGNEAKKLFDDARNLQLKTYNLKHLKRDINPWHDFWAMWEIRQLIQKLKPDIVHLNSTKAGILGSFACIGLKTKVLFTAHGFRFLEPLSHPAKMFYLALEKVASSYRDFIIAVSDADTKAALENKIIDEDKIQTIHNGIGQIDFLPREEARKKLGLSEDKFIFGTVANFYKTKGLDVLIDAVAILDDNIKARCLFAIIGDGNERKNLELGIRHYGLQKHIILLGKINDASKYLKAFDCLIIPSKKEGFPYAVLEAIQAGLPIIAANVGGIPEALGEAGLLIPAHDSKALANATNTIIHSSMIVNAYSQKALERSKFFTEEKMLSETEKIYQNLLN</sequence>
<feature type="domain" description="Glycosyltransferase subfamily 4-like N-terminal" evidence="2">
    <location>
        <begin position="21"/>
        <end position="178"/>
    </location>
</feature>
<protein>
    <recommendedName>
        <fullName evidence="5">Glycosyltransferase family 1 protein</fullName>
    </recommendedName>
</protein>
<dbReference type="Gene3D" id="3.40.50.2000">
    <property type="entry name" value="Glycogen Phosphorylase B"/>
    <property type="match status" value="2"/>
</dbReference>
<dbReference type="CDD" id="cd03808">
    <property type="entry name" value="GT4_CapM-like"/>
    <property type="match status" value="1"/>
</dbReference>
<dbReference type="Pfam" id="PF13439">
    <property type="entry name" value="Glyco_transf_4"/>
    <property type="match status" value="1"/>
</dbReference>
<name>A0A2H0V9Y6_9BACT</name>
<accession>A0A2H0V9Y6</accession>
<dbReference type="InterPro" id="IPR028098">
    <property type="entry name" value="Glyco_trans_4-like_N"/>
</dbReference>
<reference evidence="4" key="1">
    <citation type="submission" date="2017-09" db="EMBL/GenBank/DDBJ databases">
        <title>Depth-based differentiation of microbial function through sediment-hosted aquifers and enrichment of novel symbionts in the deep terrestrial subsurface.</title>
        <authorList>
            <person name="Probst A.J."/>
            <person name="Ladd B."/>
            <person name="Jarett J.K."/>
            <person name="Geller-Mcgrath D.E."/>
            <person name="Sieber C.M.K."/>
            <person name="Emerson J.B."/>
            <person name="Anantharaman K."/>
            <person name="Thomas B.C."/>
            <person name="Malmstrom R."/>
            <person name="Stieglmeier M."/>
            <person name="Klingl A."/>
            <person name="Woyke T."/>
            <person name="Ryan C.M."/>
            <person name="Banfield J.F."/>
        </authorList>
    </citation>
    <scope>NUCLEOTIDE SEQUENCE [LARGE SCALE GENOMIC DNA]</scope>
</reference>
<dbReference type="GO" id="GO:0016757">
    <property type="term" value="F:glycosyltransferase activity"/>
    <property type="evidence" value="ECO:0007669"/>
    <property type="project" value="InterPro"/>
</dbReference>
<dbReference type="PANTHER" id="PTHR12526:SF630">
    <property type="entry name" value="GLYCOSYLTRANSFERASE"/>
    <property type="match status" value="1"/>
</dbReference>
<dbReference type="AlphaFoldDB" id="A0A2H0V9Y6"/>